<dbReference type="RefSeq" id="WP_092722051.1">
    <property type="nucleotide sequence ID" value="NZ_FNGW01000001.1"/>
</dbReference>
<sequence>MDNIVLTLLCIPSIGRKTVLSLIKDMEKLPLNELDLLEIFINSKLKNKRIYLPTLDEIKKAKEKSYNIILNSNKTNIKYIDILNEKFPNSLKQIDDKPVMLFYKGNYNCIEKTEKINIIGSRNASVDGLKMAYKLGYDFGKDKYCVVSGLAIGCDEQAHKGCLDGNGITLAVLPSGIDKIYPYRNNYLAENIIENNGCLISEYPIGKNVSKNQFIERDRIQSGISKCVLLCESSLNSGSMHTIDFAKSQGKIISCVDISADGNEKIKKDDRCVVIDNEKDIEELKDKINNLKRDKKDKINNIEKQLKFMI</sequence>
<dbReference type="Gene3D" id="3.40.50.450">
    <property type="match status" value="1"/>
</dbReference>
<dbReference type="EMBL" id="FNGW01000001">
    <property type="protein sequence ID" value="SDL24384.1"/>
    <property type="molecule type" value="Genomic_DNA"/>
</dbReference>
<feature type="domain" description="Smf/DprA SLOG" evidence="3">
    <location>
        <begin position="79"/>
        <end position="265"/>
    </location>
</feature>
<reference evidence="4 5" key="1">
    <citation type="submission" date="2016-10" db="EMBL/GenBank/DDBJ databases">
        <authorList>
            <person name="de Groot N.N."/>
        </authorList>
    </citation>
    <scope>NUCLEOTIDE SEQUENCE [LARGE SCALE GENOMIC DNA]</scope>
    <source>
        <strain evidence="4 5">DSM 797</strain>
    </source>
</reference>
<dbReference type="InterPro" id="IPR003488">
    <property type="entry name" value="DprA"/>
</dbReference>
<dbReference type="SUPFAM" id="SSF102405">
    <property type="entry name" value="MCP/YpsA-like"/>
    <property type="match status" value="1"/>
</dbReference>
<feature type="coiled-coil region" evidence="2">
    <location>
        <begin position="274"/>
        <end position="305"/>
    </location>
</feature>
<dbReference type="STRING" id="1121325.SAMN04515677_101245"/>
<gene>
    <name evidence="4" type="ORF">SAMN04515677_101245</name>
</gene>
<comment type="similarity">
    <text evidence="1">Belongs to the DprA/Smf family.</text>
</comment>
<organism evidence="4 5">
    <name type="scientific">Romboutsia lituseburensis DSM 797</name>
    <dbReference type="NCBI Taxonomy" id="1121325"/>
    <lineage>
        <taxon>Bacteria</taxon>
        <taxon>Bacillati</taxon>
        <taxon>Bacillota</taxon>
        <taxon>Clostridia</taxon>
        <taxon>Peptostreptococcales</taxon>
        <taxon>Peptostreptococcaceae</taxon>
        <taxon>Romboutsia</taxon>
    </lineage>
</organism>
<keyword evidence="5" id="KW-1185">Reference proteome</keyword>
<evidence type="ECO:0000256" key="1">
    <source>
        <dbReference type="ARBA" id="ARBA00006525"/>
    </source>
</evidence>
<evidence type="ECO:0000313" key="4">
    <source>
        <dbReference type="EMBL" id="SDL24384.1"/>
    </source>
</evidence>
<evidence type="ECO:0000259" key="3">
    <source>
        <dbReference type="Pfam" id="PF02481"/>
    </source>
</evidence>
<dbReference type="GO" id="GO:0009294">
    <property type="term" value="P:DNA-mediated transformation"/>
    <property type="evidence" value="ECO:0007669"/>
    <property type="project" value="InterPro"/>
</dbReference>
<dbReference type="AlphaFoldDB" id="A0A1G9IHI7"/>
<keyword evidence="2" id="KW-0175">Coiled coil</keyword>
<dbReference type="InterPro" id="IPR057666">
    <property type="entry name" value="DrpA_SLOG"/>
</dbReference>
<evidence type="ECO:0000256" key="2">
    <source>
        <dbReference type="SAM" id="Coils"/>
    </source>
</evidence>
<dbReference type="PANTHER" id="PTHR43022:SF1">
    <property type="entry name" value="PROTEIN SMF"/>
    <property type="match status" value="1"/>
</dbReference>
<proteinExistence type="inferred from homology"/>
<dbReference type="Pfam" id="PF02481">
    <property type="entry name" value="DNA_processg_A"/>
    <property type="match status" value="1"/>
</dbReference>
<dbReference type="PANTHER" id="PTHR43022">
    <property type="entry name" value="PROTEIN SMF"/>
    <property type="match status" value="1"/>
</dbReference>
<dbReference type="Proteomes" id="UP000199068">
    <property type="component" value="Unassembled WGS sequence"/>
</dbReference>
<evidence type="ECO:0000313" key="5">
    <source>
        <dbReference type="Proteomes" id="UP000199068"/>
    </source>
</evidence>
<accession>A0A1G9IHI7</accession>
<name>A0A1G9IHI7_9FIRM</name>
<protein>
    <submittedName>
        <fullName evidence="4">DNA processing protein</fullName>
    </submittedName>
</protein>